<reference evidence="2" key="1">
    <citation type="submission" date="2015-08" db="EMBL/GenBank/DDBJ databases">
        <title>Comparative genomics of the Campylobacter concisus group.</title>
        <authorList>
            <person name="Miller W.G."/>
            <person name="Yee E."/>
            <person name="Chapman M.H."/>
            <person name="Huynh S."/>
            <person name="Bono J.L."/>
            <person name="On S.L.W."/>
            <person name="St Leger J."/>
            <person name="Foster G."/>
            <person name="Parker C.T."/>
        </authorList>
    </citation>
    <scope>NUCLEOTIDE SEQUENCE [LARGE SCALE GENOMIC DNA]</scope>
    <source>
        <strain evidence="2">ATCC 33237</strain>
    </source>
</reference>
<dbReference type="InterPro" id="IPR036411">
    <property type="entry name" value="TorD-like_sf"/>
</dbReference>
<evidence type="ECO:0000313" key="1">
    <source>
        <dbReference type="EMBL" id="ALF47057.1"/>
    </source>
</evidence>
<proteinExistence type="predicted"/>
<dbReference type="KEGG" id="ccoc:CCON33237_0349"/>
<evidence type="ECO:0000313" key="2">
    <source>
        <dbReference type="Proteomes" id="UP000066049"/>
    </source>
</evidence>
<dbReference type="PATRIC" id="fig|199.248.peg.371"/>
<protein>
    <submittedName>
        <fullName evidence="1">Putative formate dehydrogenase-specific chaperone</fullName>
    </submittedName>
</protein>
<dbReference type="RefSeq" id="WP_054196134.1">
    <property type="nucleotide sequence ID" value="NZ_CABMKQ010000002.1"/>
</dbReference>
<dbReference type="SUPFAM" id="SSF89155">
    <property type="entry name" value="TorD-like"/>
    <property type="match status" value="1"/>
</dbReference>
<gene>
    <name evidence="1" type="ORF">CCON33237_0349</name>
</gene>
<dbReference type="AlphaFoldDB" id="A0A0M4SS84"/>
<dbReference type="EMBL" id="CP012541">
    <property type="protein sequence ID" value="ALF47057.1"/>
    <property type="molecule type" value="Genomic_DNA"/>
</dbReference>
<dbReference type="Proteomes" id="UP000066049">
    <property type="component" value="Chromosome"/>
</dbReference>
<accession>A0A0M4SS84</accession>
<dbReference type="GeneID" id="28662017"/>
<organism evidence="1 2">
    <name type="scientific">Campylobacter concisus</name>
    <dbReference type="NCBI Taxonomy" id="199"/>
    <lineage>
        <taxon>Bacteria</taxon>
        <taxon>Pseudomonadati</taxon>
        <taxon>Campylobacterota</taxon>
        <taxon>Epsilonproteobacteria</taxon>
        <taxon>Campylobacterales</taxon>
        <taxon>Campylobacteraceae</taxon>
        <taxon>Campylobacter</taxon>
    </lineage>
</organism>
<dbReference type="Pfam" id="PF02613">
    <property type="entry name" value="Nitrate_red_del"/>
    <property type="match status" value="1"/>
</dbReference>
<name>A0A0M4SS84_9BACT</name>
<sequence>MDKNIIKARSYFYEFLAYPMFFYTNDEKFSRWKEQLRYLSANPLSEDSDAAFKNLDKFSFEEFSKEQNDVLFGFTNIPLSASFYEEGRDNGAARLRVIECLKLSPYRRDSELCKDSEDYVGFIFLAMATFLKDEFDDAKNISNKLFSETLNLFVDEFSQLLSAHKEANFFRSYAIILKDFIELERAVLNVEAPAKPKGDSVAMAALKKEPFQSKMPTFKTKLHWEEFSPVISHEFKD</sequence>
<dbReference type="Gene3D" id="1.10.3480.10">
    <property type="entry name" value="TorD-like"/>
    <property type="match status" value="1"/>
</dbReference>
<dbReference type="InterPro" id="IPR020945">
    <property type="entry name" value="DMSO/NO3_reduct_chaperone"/>
</dbReference>